<dbReference type="InterPro" id="IPR016157">
    <property type="entry name" value="Cullin_CS"/>
</dbReference>
<feature type="region of interest" description="Disordered" evidence="6">
    <location>
        <begin position="1"/>
        <end position="71"/>
    </location>
</feature>
<dbReference type="FunFam" id="1.10.10.10:FF:000014">
    <property type="entry name" value="Cullin 1"/>
    <property type="match status" value="1"/>
</dbReference>
<keyword evidence="8" id="KW-0436">Ligase</keyword>
<dbReference type="PROSITE" id="PS50069">
    <property type="entry name" value="CULLIN_2"/>
    <property type="match status" value="1"/>
</dbReference>
<dbReference type="GO" id="GO:0016874">
    <property type="term" value="F:ligase activity"/>
    <property type="evidence" value="ECO:0007669"/>
    <property type="project" value="UniProtKB-KW"/>
</dbReference>
<dbReference type="Pfam" id="PF10557">
    <property type="entry name" value="Cullin_Nedd8"/>
    <property type="match status" value="1"/>
</dbReference>
<dbReference type="InterPro" id="IPR059120">
    <property type="entry name" value="Cullin-like_AB"/>
</dbReference>
<comment type="similarity">
    <text evidence="1 4 5">Belongs to the cullin family.</text>
</comment>
<organism evidence="8 9">
    <name type="scientific">Lasallia pustulata</name>
    <dbReference type="NCBI Taxonomy" id="136370"/>
    <lineage>
        <taxon>Eukaryota</taxon>
        <taxon>Fungi</taxon>
        <taxon>Dikarya</taxon>
        <taxon>Ascomycota</taxon>
        <taxon>Pezizomycotina</taxon>
        <taxon>Lecanoromycetes</taxon>
        <taxon>OSLEUM clade</taxon>
        <taxon>Umbilicariomycetidae</taxon>
        <taxon>Umbilicariales</taxon>
        <taxon>Umbilicariaceae</taxon>
        <taxon>Lasallia</taxon>
    </lineage>
</organism>
<dbReference type="SUPFAM" id="SSF74788">
    <property type="entry name" value="Cullin repeat-like"/>
    <property type="match status" value="1"/>
</dbReference>
<dbReference type="Pfam" id="PF00888">
    <property type="entry name" value="Cullin"/>
    <property type="match status" value="1"/>
</dbReference>
<dbReference type="Gene3D" id="1.10.10.10">
    <property type="entry name" value="Winged helix-like DNA-binding domain superfamily/Winged helix DNA-binding domain"/>
    <property type="match status" value="1"/>
</dbReference>
<evidence type="ECO:0000256" key="2">
    <source>
        <dbReference type="ARBA" id="ARBA00022499"/>
    </source>
</evidence>
<feature type="region of interest" description="Disordered" evidence="6">
    <location>
        <begin position="90"/>
        <end position="121"/>
    </location>
</feature>
<dbReference type="Proteomes" id="UP000192927">
    <property type="component" value="Unassembled WGS sequence"/>
</dbReference>
<feature type="compositionally biased region" description="Polar residues" evidence="6">
    <location>
        <begin position="14"/>
        <end position="26"/>
    </location>
</feature>
<dbReference type="InterPro" id="IPR036388">
    <property type="entry name" value="WH-like_DNA-bd_sf"/>
</dbReference>
<evidence type="ECO:0000259" key="7">
    <source>
        <dbReference type="PROSITE" id="PS50069"/>
    </source>
</evidence>
<dbReference type="InterPro" id="IPR019559">
    <property type="entry name" value="Cullin_neddylation_domain"/>
</dbReference>
<evidence type="ECO:0000256" key="1">
    <source>
        <dbReference type="ARBA" id="ARBA00006019"/>
    </source>
</evidence>
<dbReference type="InterPro" id="IPR036317">
    <property type="entry name" value="Cullin_homology_sf"/>
</dbReference>
<dbReference type="SUPFAM" id="SSF75632">
    <property type="entry name" value="Cullin homology domain"/>
    <property type="match status" value="1"/>
</dbReference>
<dbReference type="InterPro" id="IPR036390">
    <property type="entry name" value="WH_DNA-bd_sf"/>
</dbReference>
<dbReference type="Gene3D" id="1.20.1310.10">
    <property type="entry name" value="Cullin Repeats"/>
    <property type="match status" value="4"/>
</dbReference>
<name>A0A1W5D7B0_9LECA</name>
<reference evidence="9" key="1">
    <citation type="submission" date="2017-03" db="EMBL/GenBank/DDBJ databases">
        <authorList>
            <person name="Sharma R."/>
            <person name="Thines M."/>
        </authorList>
    </citation>
    <scope>NUCLEOTIDE SEQUENCE [LARGE SCALE GENOMIC DNA]</scope>
</reference>
<sequence>MQHPRSHDQIEGKPQSQRPGKPQQTQRADDAEQTTVSGCLASSKHASGLCGSEDPAALPSNKRVKRDHPATVDIAAQTPVEVLEPENMYTHPSITQPKTNGAPSTTALRKKDPTAPSNFTPHIGAKKLVVKNLRKTSRASPEHFINRVWEQLDAGLSAVFSDEKLPYSLEELYRGVENLCRQDRAPILFEKLLEKCKHNVTTRVKEPLVAAASSKDNVELLRAVVEAWSRWNTQLITIRRIFFYLDRSYLLHSPSQPSLEEMGISQFRSHIFADAAFRSRTLLGACVLVDYDRQGDEQHADNALFRKAVQMFHDLGVYSKEFEPKFLGSTQSFLVNWKQRRLSVQSLASYVEGCHLLFGQEIARCDLYCLDDSTRKDLATNLDEILIAHAQSRLVEIKDVSELLHRGEMKPLEQLFFLLERKGLAEKLRPAFEAYINTQGSSIVFDEDREAEMVVRLLGFKKKLDSIWGVAFRKHEGLGHSLREAFESFINKSKKSNMTWGTDNPKPGEMIAKYVDMILRGGAKAIPVTLASSGGPIHDIANEDMDGAGEDEDAEISRQLDQVLDMFRFVHGKAVFEAFYKKDLARRLLMGRSASADAENSMLTRLKSECGAGFTHNLEQMFKDIDLAKEEISSYKAMLEQRHRQPAVDLNVNVLSASAWPTYPDVAVEVPPDIFKAIMDFEEHYKVKHTGRKLTWKHALAHCQLKASFPKGNKEIVVSSFQAIVMLLFNGRATNEAVPYTEIQAATNLSAAELKRTLQSLACAKYRVLTKSPKGKDVNDTDTFMVNLNFSDPKYRIKINAIQLKETKEENKETHERIAADRHYETQAAIVRIMKSRKTITHPDLVAEVIKATKSRGVLDPVDIKKNIEKLIEKDYMEREENNTYTYLA</sequence>
<dbReference type="InterPro" id="IPR016158">
    <property type="entry name" value="Cullin_homology"/>
</dbReference>
<evidence type="ECO:0000256" key="5">
    <source>
        <dbReference type="RuleBase" id="RU003829"/>
    </source>
</evidence>
<dbReference type="InterPro" id="IPR016159">
    <property type="entry name" value="Cullin_repeat-like_dom_sf"/>
</dbReference>
<feature type="compositionally biased region" description="Polar residues" evidence="6">
    <location>
        <begin position="90"/>
        <end position="107"/>
    </location>
</feature>
<dbReference type="PROSITE" id="PS01256">
    <property type="entry name" value="CULLIN_1"/>
    <property type="match status" value="1"/>
</dbReference>
<dbReference type="SMART" id="SM00182">
    <property type="entry name" value="CULLIN"/>
    <property type="match status" value="1"/>
</dbReference>
<dbReference type="AlphaFoldDB" id="A0A1W5D7B0"/>
<dbReference type="InterPro" id="IPR045093">
    <property type="entry name" value="Cullin"/>
</dbReference>
<dbReference type="GO" id="GO:0031625">
    <property type="term" value="F:ubiquitin protein ligase binding"/>
    <property type="evidence" value="ECO:0007669"/>
    <property type="project" value="InterPro"/>
</dbReference>
<proteinExistence type="inferred from homology"/>
<evidence type="ECO:0000313" key="9">
    <source>
        <dbReference type="Proteomes" id="UP000192927"/>
    </source>
</evidence>
<keyword evidence="2" id="KW-1017">Isopeptide bond</keyword>
<evidence type="ECO:0000313" key="8">
    <source>
        <dbReference type="EMBL" id="SLM38822.1"/>
    </source>
</evidence>
<dbReference type="InterPro" id="IPR001373">
    <property type="entry name" value="Cullin_N"/>
</dbReference>
<evidence type="ECO:0000256" key="3">
    <source>
        <dbReference type="ARBA" id="ARBA00022843"/>
    </source>
</evidence>
<dbReference type="GO" id="GO:0031461">
    <property type="term" value="C:cullin-RING ubiquitin ligase complex"/>
    <property type="evidence" value="ECO:0007669"/>
    <property type="project" value="InterPro"/>
</dbReference>
<dbReference type="FunFam" id="1.20.1310.10:FF:000035">
    <property type="entry name" value="Ubiquitin ligase subunit CulD, putative"/>
    <property type="match status" value="1"/>
</dbReference>
<dbReference type="SUPFAM" id="SSF46785">
    <property type="entry name" value="Winged helix' DNA-binding domain"/>
    <property type="match status" value="1"/>
</dbReference>
<dbReference type="Gene3D" id="3.30.230.130">
    <property type="entry name" value="Cullin, Chain C, Domain 2"/>
    <property type="match status" value="1"/>
</dbReference>
<accession>A0A1W5D7B0</accession>
<feature type="domain" description="Cullin family profile" evidence="7">
    <location>
        <begin position="506"/>
        <end position="762"/>
    </location>
</feature>
<feature type="compositionally biased region" description="Basic and acidic residues" evidence="6">
    <location>
        <begin position="1"/>
        <end position="11"/>
    </location>
</feature>
<keyword evidence="9" id="KW-1185">Reference proteome</keyword>
<dbReference type="GO" id="GO:0006511">
    <property type="term" value="P:ubiquitin-dependent protein catabolic process"/>
    <property type="evidence" value="ECO:0007669"/>
    <property type="project" value="InterPro"/>
</dbReference>
<dbReference type="EMBL" id="FWEW01003004">
    <property type="protein sequence ID" value="SLM38822.1"/>
    <property type="molecule type" value="Genomic_DNA"/>
</dbReference>
<evidence type="ECO:0000256" key="6">
    <source>
        <dbReference type="SAM" id="MobiDB-lite"/>
    </source>
</evidence>
<dbReference type="FunFam" id="1.20.1310.10:FF:000031">
    <property type="entry name" value="Ubiquitin ligase subunit CulD"/>
    <property type="match status" value="1"/>
</dbReference>
<dbReference type="Pfam" id="PF26557">
    <property type="entry name" value="Cullin_AB"/>
    <property type="match status" value="1"/>
</dbReference>
<dbReference type="PANTHER" id="PTHR11932">
    <property type="entry name" value="CULLIN"/>
    <property type="match status" value="1"/>
</dbReference>
<keyword evidence="3" id="KW-0832">Ubl conjugation</keyword>
<evidence type="ECO:0000256" key="4">
    <source>
        <dbReference type="PROSITE-ProRule" id="PRU00330"/>
    </source>
</evidence>
<protein>
    <submittedName>
        <fullName evidence="8">Ubiquitin ligase subunit</fullName>
    </submittedName>
</protein>
<dbReference type="SMART" id="SM00884">
    <property type="entry name" value="Cullin_Nedd8"/>
    <property type="match status" value="1"/>
</dbReference>